<reference evidence="1" key="1">
    <citation type="submission" date="2023-03" db="EMBL/GenBank/DDBJ databases">
        <title>Massive genome expansion in bonnet fungi (Mycena s.s.) driven by repeated elements and novel gene families across ecological guilds.</title>
        <authorList>
            <consortium name="Lawrence Berkeley National Laboratory"/>
            <person name="Harder C.B."/>
            <person name="Miyauchi S."/>
            <person name="Viragh M."/>
            <person name="Kuo A."/>
            <person name="Thoen E."/>
            <person name="Andreopoulos B."/>
            <person name="Lu D."/>
            <person name="Skrede I."/>
            <person name="Drula E."/>
            <person name="Henrissat B."/>
            <person name="Morin E."/>
            <person name="Kohler A."/>
            <person name="Barry K."/>
            <person name="LaButti K."/>
            <person name="Morin E."/>
            <person name="Salamov A."/>
            <person name="Lipzen A."/>
            <person name="Mereny Z."/>
            <person name="Hegedus B."/>
            <person name="Baldrian P."/>
            <person name="Stursova M."/>
            <person name="Weitz H."/>
            <person name="Taylor A."/>
            <person name="Grigoriev I.V."/>
            <person name="Nagy L.G."/>
            <person name="Martin F."/>
            <person name="Kauserud H."/>
        </authorList>
    </citation>
    <scope>NUCLEOTIDE SEQUENCE</scope>
    <source>
        <strain evidence="1">CBHHK002</strain>
    </source>
</reference>
<accession>A0AAD6ZTG3</accession>
<evidence type="ECO:0000313" key="2">
    <source>
        <dbReference type="Proteomes" id="UP001218218"/>
    </source>
</evidence>
<keyword evidence="2" id="KW-1185">Reference proteome</keyword>
<evidence type="ECO:0000313" key="1">
    <source>
        <dbReference type="EMBL" id="KAJ7336800.1"/>
    </source>
</evidence>
<proteinExistence type="predicted"/>
<gene>
    <name evidence="1" type="ORF">DFH08DRAFT_939129</name>
</gene>
<dbReference type="EMBL" id="JARIHO010000030">
    <property type="protein sequence ID" value="KAJ7336800.1"/>
    <property type="molecule type" value="Genomic_DNA"/>
</dbReference>
<protein>
    <submittedName>
        <fullName evidence="1">Uncharacterized protein</fullName>
    </submittedName>
</protein>
<name>A0AAD6ZTG3_9AGAR</name>
<sequence>MSLALTFADKRLLRTSLVGPDGGVHYTTTTTHGWRGRKHKKVFEINGVQRKWDELKSRSNGFFSTEREWNWGGRPFKFKYHNSHQELLAIPTKGSVADTMRFTTHRPHLMRNSQHAVLYFPYQMRDELERMFLLLAVLQTEIHRQDMVRQRNGAMADMAASGGVRTRTVNLNRRILK</sequence>
<organism evidence="1 2">
    <name type="scientific">Mycena albidolilacea</name>
    <dbReference type="NCBI Taxonomy" id="1033008"/>
    <lineage>
        <taxon>Eukaryota</taxon>
        <taxon>Fungi</taxon>
        <taxon>Dikarya</taxon>
        <taxon>Basidiomycota</taxon>
        <taxon>Agaricomycotina</taxon>
        <taxon>Agaricomycetes</taxon>
        <taxon>Agaricomycetidae</taxon>
        <taxon>Agaricales</taxon>
        <taxon>Marasmiineae</taxon>
        <taxon>Mycenaceae</taxon>
        <taxon>Mycena</taxon>
    </lineage>
</organism>
<dbReference type="AlphaFoldDB" id="A0AAD6ZTG3"/>
<dbReference type="Proteomes" id="UP001218218">
    <property type="component" value="Unassembled WGS sequence"/>
</dbReference>
<comment type="caution">
    <text evidence="1">The sequence shown here is derived from an EMBL/GenBank/DDBJ whole genome shotgun (WGS) entry which is preliminary data.</text>
</comment>